<dbReference type="AlphaFoldDB" id="A0A7X0NSP2"/>
<keyword evidence="1 2" id="KW-0238">DNA-binding</keyword>
<evidence type="ECO:0000313" key="4">
    <source>
        <dbReference type="EMBL" id="MBB6548919.1"/>
    </source>
</evidence>
<dbReference type="Proteomes" id="UP000565579">
    <property type="component" value="Unassembled WGS sequence"/>
</dbReference>
<evidence type="ECO:0000256" key="2">
    <source>
        <dbReference type="PROSITE-ProRule" id="PRU00252"/>
    </source>
</evidence>
<dbReference type="EMBL" id="JACHMI010000001">
    <property type="protein sequence ID" value="MBB6548919.1"/>
    <property type="molecule type" value="Genomic_DNA"/>
</dbReference>
<evidence type="ECO:0000313" key="5">
    <source>
        <dbReference type="Proteomes" id="UP000565579"/>
    </source>
</evidence>
<dbReference type="InterPro" id="IPR012340">
    <property type="entry name" value="NA-bd_OB-fold"/>
</dbReference>
<dbReference type="InterPro" id="IPR000424">
    <property type="entry name" value="Primosome_PriB/ssb"/>
</dbReference>
<dbReference type="SUPFAM" id="SSF50249">
    <property type="entry name" value="Nucleic acid-binding proteins"/>
    <property type="match status" value="1"/>
</dbReference>
<dbReference type="Gene3D" id="2.40.50.140">
    <property type="entry name" value="Nucleic acid-binding proteins"/>
    <property type="match status" value="1"/>
</dbReference>
<name>A0A7X0NSP2_9ACTN</name>
<evidence type="ECO:0000256" key="3">
    <source>
        <dbReference type="SAM" id="MobiDB-lite"/>
    </source>
</evidence>
<evidence type="ECO:0000256" key="1">
    <source>
        <dbReference type="ARBA" id="ARBA00023125"/>
    </source>
</evidence>
<dbReference type="Pfam" id="PF00436">
    <property type="entry name" value="SSB"/>
    <property type="match status" value="1"/>
</dbReference>
<dbReference type="GO" id="GO:0003697">
    <property type="term" value="F:single-stranded DNA binding"/>
    <property type="evidence" value="ECO:0007669"/>
    <property type="project" value="InterPro"/>
</dbReference>
<dbReference type="PROSITE" id="PS50935">
    <property type="entry name" value="SSB"/>
    <property type="match status" value="1"/>
</dbReference>
<feature type="region of interest" description="Disordered" evidence="3">
    <location>
        <begin position="102"/>
        <end position="127"/>
    </location>
</feature>
<organism evidence="4 5">
    <name type="scientific">Nonomuraea rubra</name>
    <dbReference type="NCBI Taxonomy" id="46180"/>
    <lineage>
        <taxon>Bacteria</taxon>
        <taxon>Bacillati</taxon>
        <taxon>Actinomycetota</taxon>
        <taxon>Actinomycetes</taxon>
        <taxon>Streptosporangiales</taxon>
        <taxon>Streptosporangiaceae</taxon>
        <taxon>Nonomuraea</taxon>
    </lineage>
</organism>
<comment type="caution">
    <text evidence="4">The sequence shown here is derived from an EMBL/GenBank/DDBJ whole genome shotgun (WGS) entry which is preliminary data.</text>
</comment>
<accession>A0A7X0NSP2</accession>
<keyword evidence="5" id="KW-1185">Reference proteome</keyword>
<dbReference type="RefSeq" id="WP_185103329.1">
    <property type="nucleotide sequence ID" value="NZ_JACHMI010000001.1"/>
</dbReference>
<reference evidence="4 5" key="1">
    <citation type="submission" date="2020-08" db="EMBL/GenBank/DDBJ databases">
        <title>Sequencing the genomes of 1000 actinobacteria strains.</title>
        <authorList>
            <person name="Klenk H.-P."/>
        </authorList>
    </citation>
    <scope>NUCLEOTIDE SEQUENCE [LARGE SCALE GENOMIC DNA]</scope>
    <source>
        <strain evidence="4 5">DSM 43768</strain>
    </source>
</reference>
<protein>
    <submittedName>
        <fullName evidence="4">Single-strand DNA-binding protein</fullName>
    </submittedName>
</protein>
<sequence length="145" mass="15956">MDRNEVLLVGRLSAPAEEHPLPSGDTLTKWRIIVRRRRHRRGATLSDSVPCITFNPDVAAVVRALKPREYIEVTGSFRCRVYGPSTGKTWRYEVEVSTAKPCEGELPDLSDPPQLPESAQPATGTDPAQLAALIPRQVPYLAPTG</sequence>
<proteinExistence type="predicted"/>
<gene>
    <name evidence="4" type="ORF">HD593_003714</name>
</gene>